<dbReference type="GO" id="GO:0030288">
    <property type="term" value="C:outer membrane-bounded periplasmic space"/>
    <property type="evidence" value="ECO:0007669"/>
    <property type="project" value="TreeGrafter"/>
</dbReference>
<organism evidence="8 9">
    <name type="scientific">Brenneria roseae subsp. americana</name>
    <dbReference type="NCBI Taxonomy" id="1508507"/>
    <lineage>
        <taxon>Bacteria</taxon>
        <taxon>Pseudomonadati</taxon>
        <taxon>Pseudomonadota</taxon>
        <taxon>Gammaproteobacteria</taxon>
        <taxon>Enterobacterales</taxon>
        <taxon>Pectobacteriaceae</taxon>
        <taxon>Brenneria</taxon>
    </lineage>
</organism>
<dbReference type="Gene3D" id="3.40.50.1980">
    <property type="entry name" value="Nitrogenase molybdenum iron protein domain"/>
    <property type="match status" value="2"/>
</dbReference>
<evidence type="ECO:0000256" key="4">
    <source>
        <dbReference type="ARBA" id="ARBA00022496"/>
    </source>
</evidence>
<accession>A0A2U1TIW0</accession>
<comment type="similarity">
    <text evidence="2">Belongs to the bacterial solute-binding protein 8 family.</text>
</comment>
<protein>
    <submittedName>
        <fullName evidence="8">Iron ABC transporter substrate-binding protein</fullName>
    </submittedName>
</protein>
<dbReference type="PROSITE" id="PS51257">
    <property type="entry name" value="PROKAR_LIPOPROTEIN"/>
    <property type="match status" value="1"/>
</dbReference>
<evidence type="ECO:0000259" key="7">
    <source>
        <dbReference type="PROSITE" id="PS50983"/>
    </source>
</evidence>
<proteinExistence type="inferred from homology"/>
<comment type="caution">
    <text evidence="8">The sequence shown here is derived from an EMBL/GenBank/DDBJ whole genome shotgun (WGS) entry which is preliminary data.</text>
</comment>
<keyword evidence="4" id="KW-0408">Iron</keyword>
<dbReference type="AlphaFoldDB" id="A0A2U1TIW0"/>
<keyword evidence="5 6" id="KW-0732">Signal</keyword>
<evidence type="ECO:0000256" key="5">
    <source>
        <dbReference type="ARBA" id="ARBA00022729"/>
    </source>
</evidence>
<dbReference type="SUPFAM" id="SSF53807">
    <property type="entry name" value="Helical backbone' metal receptor"/>
    <property type="match status" value="1"/>
</dbReference>
<dbReference type="PROSITE" id="PS50983">
    <property type="entry name" value="FE_B12_PBP"/>
    <property type="match status" value="1"/>
</dbReference>
<dbReference type="Pfam" id="PF01497">
    <property type="entry name" value="Peripla_BP_2"/>
    <property type="match status" value="1"/>
</dbReference>
<keyword evidence="4" id="KW-0406">Ion transport</keyword>
<evidence type="ECO:0000256" key="1">
    <source>
        <dbReference type="ARBA" id="ARBA00004196"/>
    </source>
</evidence>
<evidence type="ECO:0000313" key="8">
    <source>
        <dbReference type="EMBL" id="PWC09309.1"/>
    </source>
</evidence>
<comment type="subcellular location">
    <subcellularLocation>
        <location evidence="1">Cell envelope</location>
    </subcellularLocation>
</comment>
<evidence type="ECO:0000313" key="9">
    <source>
        <dbReference type="Proteomes" id="UP000245138"/>
    </source>
</evidence>
<feature type="signal peptide" evidence="6">
    <location>
        <begin position="1"/>
        <end position="21"/>
    </location>
</feature>
<feature type="domain" description="Fe/B12 periplasmic-binding" evidence="7">
    <location>
        <begin position="53"/>
        <end position="316"/>
    </location>
</feature>
<dbReference type="Proteomes" id="UP000245138">
    <property type="component" value="Unassembled WGS sequence"/>
</dbReference>
<dbReference type="InterPro" id="IPR002491">
    <property type="entry name" value="ABC_transptr_periplasmic_BD"/>
</dbReference>
<keyword evidence="9" id="KW-1185">Reference proteome</keyword>
<name>A0A2U1TIW0_9GAMM</name>
<evidence type="ECO:0000256" key="2">
    <source>
        <dbReference type="ARBA" id="ARBA00008814"/>
    </source>
</evidence>
<evidence type="ECO:0000256" key="6">
    <source>
        <dbReference type="SAM" id="SignalP"/>
    </source>
</evidence>
<dbReference type="InterPro" id="IPR051313">
    <property type="entry name" value="Bact_iron-sidero_bind"/>
</dbReference>
<sequence>MRVNVAITVKTTLFASLLALAGCDQTPSTGEGTHTISIEHAQGTTQVPQPPRKVIVFDPAVLDTLDALKVDIAGVPKSGTRLPEFLSKYSSDQYLDAGTLFEPKYEALSSAKPDLIIAGGRTLDAYDKLSAIAPTIAMDVDEHQFMSSFTLRVEQLGTIFGKEEEAKKQLADFKQHIAQTHEKAASAGSALVLMVSGGKMSAYGPKSRFGFVFDELGFKPASEFPDSGPHGNVVTSEFLLRVNPEWLFVLDRDNAIGRPGSESAQQVLDNPLIHKTAAWQNNRVIYLDSASLYIAGGLQSYQALIRDVNDALNKKSPGAIFNVTQ</sequence>
<dbReference type="OrthoDB" id="63946at2"/>
<keyword evidence="3" id="KW-0813">Transport</keyword>
<evidence type="ECO:0000256" key="3">
    <source>
        <dbReference type="ARBA" id="ARBA00022448"/>
    </source>
</evidence>
<gene>
    <name evidence="8" type="ORF">B4923_20340</name>
</gene>
<dbReference type="PANTHER" id="PTHR30532:SF28">
    <property type="entry name" value="PETROBACTIN-BINDING PROTEIN YCLQ"/>
    <property type="match status" value="1"/>
</dbReference>
<dbReference type="InterPro" id="IPR033870">
    <property type="entry name" value="FatB"/>
</dbReference>
<dbReference type="CDD" id="cd01140">
    <property type="entry name" value="FatB"/>
    <property type="match status" value="1"/>
</dbReference>
<dbReference type="EMBL" id="QDKJ01000027">
    <property type="protein sequence ID" value="PWC09309.1"/>
    <property type="molecule type" value="Genomic_DNA"/>
</dbReference>
<dbReference type="RefSeq" id="WP_109491514.1">
    <property type="nucleotide sequence ID" value="NZ_QDKJ01000027.1"/>
</dbReference>
<dbReference type="GO" id="GO:1901678">
    <property type="term" value="P:iron coordination entity transport"/>
    <property type="evidence" value="ECO:0007669"/>
    <property type="project" value="UniProtKB-ARBA"/>
</dbReference>
<dbReference type="PANTHER" id="PTHR30532">
    <property type="entry name" value="IRON III DICITRATE-BINDING PERIPLASMIC PROTEIN"/>
    <property type="match status" value="1"/>
</dbReference>
<keyword evidence="4" id="KW-0410">Iron transport</keyword>
<reference evidence="8 9" key="1">
    <citation type="submission" date="2018-04" db="EMBL/GenBank/DDBJ databases">
        <title>Brenneria corticis sp.nov.</title>
        <authorList>
            <person name="Li Y."/>
        </authorList>
    </citation>
    <scope>NUCLEOTIDE SEQUENCE [LARGE SCALE GENOMIC DNA]</scope>
    <source>
        <strain evidence="8 9">LMG 27715</strain>
    </source>
</reference>
<feature type="chain" id="PRO_5015434433" evidence="6">
    <location>
        <begin position="22"/>
        <end position="325"/>
    </location>
</feature>